<evidence type="ECO:0000259" key="2">
    <source>
        <dbReference type="Pfam" id="PF00814"/>
    </source>
</evidence>
<dbReference type="PANTHER" id="PTHR11735">
    <property type="entry name" value="TRNA N6-ADENOSINE THREONYLCARBAMOYLTRANSFERASE"/>
    <property type="match status" value="1"/>
</dbReference>
<dbReference type="Pfam" id="PF00814">
    <property type="entry name" value="TsaD"/>
    <property type="match status" value="1"/>
</dbReference>
<evidence type="ECO:0000313" key="4">
    <source>
        <dbReference type="Proteomes" id="UP000198767"/>
    </source>
</evidence>
<dbReference type="NCBIfam" id="TIGR03725">
    <property type="entry name" value="T6A_YeaZ"/>
    <property type="match status" value="1"/>
</dbReference>
<dbReference type="EMBL" id="FMWG01000001">
    <property type="protein sequence ID" value="SCZ50332.1"/>
    <property type="molecule type" value="Genomic_DNA"/>
</dbReference>
<dbReference type="InterPro" id="IPR022496">
    <property type="entry name" value="T6A_TsaB"/>
</dbReference>
<dbReference type="Gene3D" id="3.30.420.40">
    <property type="match status" value="1"/>
</dbReference>
<dbReference type="RefSeq" id="WP_090215035.1">
    <property type="nucleotide sequence ID" value="NZ_FMWG01000001.1"/>
</dbReference>
<dbReference type="STRING" id="1156985.SAMN04488118_101265"/>
<organism evidence="3 4">
    <name type="scientific">Epibacterium ulvae</name>
    <dbReference type="NCBI Taxonomy" id="1156985"/>
    <lineage>
        <taxon>Bacteria</taxon>
        <taxon>Pseudomonadati</taxon>
        <taxon>Pseudomonadota</taxon>
        <taxon>Alphaproteobacteria</taxon>
        <taxon>Rhodobacterales</taxon>
        <taxon>Roseobacteraceae</taxon>
        <taxon>Epibacterium</taxon>
    </lineage>
</organism>
<sequence length="198" mass="20541">MPSKPVILALDTSAAHCAAALLRGDDILLERIEPMSRGQAERLMPLLEEILSEAEINWSDLTAIGVGVGPGNFTGIRIAVSAARGLALGLDIPAVGVDGFDARAQVGQLPAIPAPRDQVYAQPRGEAPRLMSAQEASDIARGAGLTFAPAASPAGLAGQIARHTANRYKTTTTPPAPLYLRAADAAPSRDTPPPLLDE</sequence>
<evidence type="ECO:0000313" key="3">
    <source>
        <dbReference type="EMBL" id="SCZ50332.1"/>
    </source>
</evidence>
<dbReference type="OrthoDB" id="9809995at2"/>
<dbReference type="InterPro" id="IPR043129">
    <property type="entry name" value="ATPase_NBD"/>
</dbReference>
<dbReference type="GO" id="GO:0005829">
    <property type="term" value="C:cytosol"/>
    <property type="evidence" value="ECO:0007669"/>
    <property type="project" value="TreeGrafter"/>
</dbReference>
<protein>
    <submittedName>
        <fullName evidence="3">tRNA threonylcarbamoyl adenosine modification protein YeaZ</fullName>
    </submittedName>
</protein>
<keyword evidence="4" id="KW-1185">Reference proteome</keyword>
<dbReference type="InterPro" id="IPR000905">
    <property type="entry name" value="Gcp-like_dom"/>
</dbReference>
<dbReference type="Proteomes" id="UP000198767">
    <property type="component" value="Unassembled WGS sequence"/>
</dbReference>
<dbReference type="SUPFAM" id="SSF53067">
    <property type="entry name" value="Actin-like ATPase domain"/>
    <property type="match status" value="1"/>
</dbReference>
<dbReference type="AlphaFoldDB" id="A0A1G5PLI5"/>
<gene>
    <name evidence="3" type="ORF">SAMN04488118_101265</name>
</gene>
<feature type="domain" description="Gcp-like" evidence="2">
    <location>
        <begin position="36"/>
        <end position="114"/>
    </location>
</feature>
<reference evidence="3 4" key="1">
    <citation type="submission" date="2016-10" db="EMBL/GenBank/DDBJ databases">
        <authorList>
            <person name="de Groot N.N."/>
        </authorList>
    </citation>
    <scope>NUCLEOTIDE SEQUENCE [LARGE SCALE GENOMIC DNA]</scope>
    <source>
        <strain evidence="3 4">U95</strain>
    </source>
</reference>
<feature type="region of interest" description="Disordered" evidence="1">
    <location>
        <begin position="167"/>
        <end position="198"/>
    </location>
</feature>
<evidence type="ECO:0000256" key="1">
    <source>
        <dbReference type="SAM" id="MobiDB-lite"/>
    </source>
</evidence>
<dbReference type="PANTHER" id="PTHR11735:SF11">
    <property type="entry name" value="TRNA THREONYLCARBAMOYLADENOSINE BIOSYNTHESIS PROTEIN TSAB"/>
    <property type="match status" value="1"/>
</dbReference>
<proteinExistence type="predicted"/>
<name>A0A1G5PLI5_9RHOB</name>
<dbReference type="GO" id="GO:0002949">
    <property type="term" value="P:tRNA threonylcarbamoyladenosine modification"/>
    <property type="evidence" value="ECO:0007669"/>
    <property type="project" value="InterPro"/>
</dbReference>
<accession>A0A1G5PLI5</accession>